<name>A0A2Z7CIM8_9LAMI</name>
<feature type="compositionally biased region" description="Basic and acidic residues" evidence="1">
    <location>
        <begin position="222"/>
        <end position="238"/>
    </location>
</feature>
<reference evidence="2 3" key="1">
    <citation type="journal article" date="2015" name="Proc. Natl. Acad. Sci. U.S.A.">
        <title>The resurrection genome of Boea hygrometrica: A blueprint for survival of dehydration.</title>
        <authorList>
            <person name="Xiao L."/>
            <person name="Yang G."/>
            <person name="Zhang L."/>
            <person name="Yang X."/>
            <person name="Zhao S."/>
            <person name="Ji Z."/>
            <person name="Zhou Q."/>
            <person name="Hu M."/>
            <person name="Wang Y."/>
            <person name="Chen M."/>
            <person name="Xu Y."/>
            <person name="Jin H."/>
            <person name="Xiao X."/>
            <person name="Hu G."/>
            <person name="Bao F."/>
            <person name="Hu Y."/>
            <person name="Wan P."/>
            <person name="Li L."/>
            <person name="Deng X."/>
            <person name="Kuang T."/>
            <person name="Xiang C."/>
            <person name="Zhu J.K."/>
            <person name="Oliver M.J."/>
            <person name="He Y."/>
        </authorList>
    </citation>
    <scope>NUCLEOTIDE SEQUENCE [LARGE SCALE GENOMIC DNA]</scope>
    <source>
        <strain evidence="3">cv. XS01</strain>
    </source>
</reference>
<accession>A0A2Z7CIM8</accession>
<evidence type="ECO:0000313" key="2">
    <source>
        <dbReference type="EMBL" id="KZV46951.1"/>
    </source>
</evidence>
<gene>
    <name evidence="2" type="ORF">F511_35739</name>
</gene>
<proteinExistence type="predicted"/>
<evidence type="ECO:0000256" key="1">
    <source>
        <dbReference type="SAM" id="MobiDB-lite"/>
    </source>
</evidence>
<sequence length="348" mass="38446">MVKTDLGESVALHPLNLLNNKSVLTYMNKNQAIPQAGESSKQSGEKSSENKFIVEGLQSLTNRPEKEAVEKKKEKTVAKKRKETVVLVKKAVAGIQDAPDKSKYGTSSDEDSRPLSKLGIAKKGGAVPKRKLVLASSDSNSTVSLTLVAITKRQRTKLVKKTVDDQSESNRGPIPEIPAEAKDASTAAAQETNEETQAVTKECRIVVRSEPEQVAQQSMTFARKDPDQKAEEQPTKEAEQRILAIEHRAHEEQKPAPEEDETARIEQQAQEQIEEIIREHQAGSPIWCKSSSVVKCREDLVKCRTVQVQIKCIIQVRCSGADPSTSTVIKCRSDHRAQLYQFIIGISV</sequence>
<protein>
    <submittedName>
        <fullName evidence="2">Protein timeless</fullName>
    </submittedName>
</protein>
<feature type="region of interest" description="Disordered" evidence="1">
    <location>
        <begin position="217"/>
        <end position="238"/>
    </location>
</feature>
<feature type="region of interest" description="Disordered" evidence="1">
    <location>
        <begin position="98"/>
        <end position="122"/>
    </location>
</feature>
<evidence type="ECO:0000313" key="3">
    <source>
        <dbReference type="Proteomes" id="UP000250235"/>
    </source>
</evidence>
<dbReference type="Proteomes" id="UP000250235">
    <property type="component" value="Unassembled WGS sequence"/>
</dbReference>
<dbReference type="EMBL" id="KQ995350">
    <property type="protein sequence ID" value="KZV46951.1"/>
    <property type="molecule type" value="Genomic_DNA"/>
</dbReference>
<keyword evidence="3" id="KW-1185">Reference proteome</keyword>
<organism evidence="2 3">
    <name type="scientific">Dorcoceras hygrometricum</name>
    <dbReference type="NCBI Taxonomy" id="472368"/>
    <lineage>
        <taxon>Eukaryota</taxon>
        <taxon>Viridiplantae</taxon>
        <taxon>Streptophyta</taxon>
        <taxon>Embryophyta</taxon>
        <taxon>Tracheophyta</taxon>
        <taxon>Spermatophyta</taxon>
        <taxon>Magnoliopsida</taxon>
        <taxon>eudicotyledons</taxon>
        <taxon>Gunneridae</taxon>
        <taxon>Pentapetalae</taxon>
        <taxon>asterids</taxon>
        <taxon>lamiids</taxon>
        <taxon>Lamiales</taxon>
        <taxon>Gesneriaceae</taxon>
        <taxon>Didymocarpoideae</taxon>
        <taxon>Trichosporeae</taxon>
        <taxon>Loxocarpinae</taxon>
        <taxon>Dorcoceras</taxon>
    </lineage>
</organism>
<dbReference type="AlphaFoldDB" id="A0A2Z7CIM8"/>